<dbReference type="GO" id="GO:0016787">
    <property type="term" value="F:hydrolase activity"/>
    <property type="evidence" value="ECO:0007669"/>
    <property type="project" value="UniProtKB-KW"/>
</dbReference>
<proteinExistence type="inferred from homology"/>
<dbReference type="Pfam" id="PF21431">
    <property type="entry name" value="Col-Pyo_DNase"/>
    <property type="match status" value="1"/>
</dbReference>
<dbReference type="InterPro" id="IPR003615">
    <property type="entry name" value="HNH_nuc"/>
</dbReference>
<dbReference type="InterPro" id="IPR044925">
    <property type="entry name" value="His-Me_finger_sf"/>
</dbReference>
<evidence type="ECO:0000259" key="9">
    <source>
        <dbReference type="Pfam" id="PF06958"/>
    </source>
</evidence>
<dbReference type="InterPro" id="IPR037146">
    <property type="entry name" value="Colicin/pyocin_DNase_dom_sf"/>
</dbReference>
<dbReference type="EMBL" id="PYJM01000012">
    <property type="protein sequence ID" value="PUA41542.1"/>
    <property type="molecule type" value="Genomic_DNA"/>
</dbReference>
<evidence type="ECO:0000313" key="11">
    <source>
        <dbReference type="Proteomes" id="UP000244178"/>
    </source>
</evidence>
<dbReference type="SUPFAM" id="SSF69369">
    <property type="entry name" value="Cloacin translocation domain"/>
    <property type="match status" value="1"/>
</dbReference>
<dbReference type="Gene3D" id="3.90.540.10">
    <property type="entry name" value="Colicin/pyocin, DNase domain"/>
    <property type="match status" value="1"/>
</dbReference>
<dbReference type="SUPFAM" id="SSF54060">
    <property type="entry name" value="His-Me finger endonucleases"/>
    <property type="match status" value="1"/>
</dbReference>
<evidence type="ECO:0000256" key="5">
    <source>
        <dbReference type="ARBA" id="ARBA00022801"/>
    </source>
</evidence>
<comment type="caution">
    <text evidence="10">The sequence shown here is derived from an EMBL/GenBank/DDBJ whole genome shotgun (WGS) entry which is preliminary data.</text>
</comment>
<dbReference type="AlphaFoldDB" id="A0A2T6GBL9"/>
<evidence type="ECO:0000313" key="10">
    <source>
        <dbReference type="EMBL" id="PUA41542.1"/>
    </source>
</evidence>
<evidence type="ECO:0000256" key="4">
    <source>
        <dbReference type="ARBA" id="ARBA00022759"/>
    </source>
</evidence>
<evidence type="ECO:0000256" key="6">
    <source>
        <dbReference type="ARBA" id="ARBA00023022"/>
    </source>
</evidence>
<keyword evidence="7" id="KW-0078">Bacteriocin</keyword>
<dbReference type="Proteomes" id="UP000244178">
    <property type="component" value="Unassembled WGS sequence"/>
</dbReference>
<dbReference type="PRINTS" id="PR01300">
    <property type="entry name" value="PYOCINKILLER"/>
</dbReference>
<protein>
    <submittedName>
        <fullName evidence="10">S-type Pyocin</fullName>
    </submittedName>
</protein>
<feature type="domain" description="Pyosin/cloacin translocation" evidence="9">
    <location>
        <begin position="1"/>
        <end position="64"/>
    </location>
</feature>
<dbReference type="GO" id="GO:0031640">
    <property type="term" value="P:killing of cells of another organism"/>
    <property type="evidence" value="ECO:0007669"/>
    <property type="project" value="UniProtKB-KW"/>
</dbReference>
<evidence type="ECO:0000256" key="8">
    <source>
        <dbReference type="SAM" id="MobiDB-lite"/>
    </source>
</evidence>
<reference evidence="10 11" key="1">
    <citation type="submission" date="2018-03" db="EMBL/GenBank/DDBJ databases">
        <title>Draft genome sequence of the plant growth promoting rhizobacterium Pseudomonas protegens strain BNJ-SS-45 isolated from wheat (Triticum aestivum) rhizosphere.</title>
        <authorList>
            <person name="Bajpai A."/>
            <person name="Shende K."/>
            <person name="Meena N."/>
            <person name="Upadhyayula S.R."/>
            <person name="Suravajhala P."/>
            <person name="Medicherla K.M."/>
            <person name="Johri B.N."/>
        </authorList>
    </citation>
    <scope>NUCLEOTIDE SEQUENCE [LARGE SCALE GENOMIC DNA]</scope>
    <source>
        <strain evidence="10 11">BNJ-SS-45</strain>
    </source>
</reference>
<comment type="similarity">
    <text evidence="1">Belongs to the colicin/pyosin nuclease family.</text>
</comment>
<keyword evidence="2" id="KW-0929">Antimicrobial</keyword>
<dbReference type="GO" id="GO:0042742">
    <property type="term" value="P:defense response to bacterium"/>
    <property type="evidence" value="ECO:0007669"/>
    <property type="project" value="UniProtKB-KW"/>
</dbReference>
<dbReference type="InterPro" id="IPR016128">
    <property type="entry name" value="Pyosin/cloacin_T_dom"/>
</dbReference>
<evidence type="ECO:0000256" key="3">
    <source>
        <dbReference type="ARBA" id="ARBA00022722"/>
    </source>
</evidence>
<keyword evidence="3" id="KW-0540">Nuclease</keyword>
<dbReference type="CDD" id="cd00085">
    <property type="entry name" value="HNHc"/>
    <property type="match status" value="1"/>
</dbReference>
<evidence type="ECO:0000256" key="1">
    <source>
        <dbReference type="ARBA" id="ARBA00006811"/>
    </source>
</evidence>
<feature type="compositionally biased region" description="Polar residues" evidence="8">
    <location>
        <begin position="1"/>
        <end position="15"/>
    </location>
</feature>
<keyword evidence="6" id="KW-0044">Antibiotic</keyword>
<evidence type="ECO:0000256" key="2">
    <source>
        <dbReference type="ARBA" id="ARBA00022529"/>
    </source>
</evidence>
<dbReference type="Pfam" id="PF06958">
    <property type="entry name" value="Pyocin_S"/>
    <property type="match status" value="1"/>
</dbReference>
<keyword evidence="4" id="KW-0255">Endonuclease</keyword>
<organism evidence="10 11">
    <name type="scientific">Pseudomonas protegens</name>
    <dbReference type="NCBI Taxonomy" id="380021"/>
    <lineage>
        <taxon>Bacteria</taxon>
        <taxon>Pseudomonadati</taxon>
        <taxon>Pseudomonadota</taxon>
        <taxon>Gammaproteobacteria</taxon>
        <taxon>Pseudomonadales</taxon>
        <taxon>Pseudomonadaceae</taxon>
        <taxon>Pseudomonas</taxon>
    </lineage>
</organism>
<dbReference type="RefSeq" id="WP_181321653.1">
    <property type="nucleotide sequence ID" value="NZ_PYJM01000012.1"/>
</dbReference>
<dbReference type="GO" id="GO:0019835">
    <property type="term" value="P:cytolysis"/>
    <property type="evidence" value="ECO:0007669"/>
    <property type="project" value="InterPro"/>
</dbReference>
<name>A0A2T6GBL9_9PSED</name>
<accession>A0A2T6GBL9</accession>
<dbReference type="InterPro" id="IPR036302">
    <property type="entry name" value="Pyosin/cloacin_T_dom_sf"/>
</dbReference>
<feature type="region of interest" description="Disordered" evidence="8">
    <location>
        <begin position="1"/>
        <end position="20"/>
    </location>
</feature>
<evidence type="ECO:0000256" key="7">
    <source>
        <dbReference type="ARBA" id="ARBA00023048"/>
    </source>
</evidence>
<dbReference type="GO" id="GO:0004519">
    <property type="term" value="F:endonuclease activity"/>
    <property type="evidence" value="ECO:0007669"/>
    <property type="project" value="UniProtKB-KW"/>
</dbReference>
<dbReference type="InterPro" id="IPR003060">
    <property type="entry name" value="Pyocin_killer"/>
</dbReference>
<gene>
    <name evidence="10" type="ORF">C5U62_31740</name>
</gene>
<sequence length="199" mass="21626">PIVSPGNSSTTSPAQQPLPPVYTGATVTPVQGRIDTFPAVVEASFDDYIIVYPIDSGLAPIYVMFRDRREDPGVATGVGQPVSGIWLGAASQGEGAPIPSQIANQLRGRQFKNWRAFREAFWKAVANDPELAKQFDPGSLAVMIDGSAPYARDSEQVGGRVKIEIHHKKRIIDNGGIYDVDNLIAVTPKRHIQIHREGK</sequence>
<feature type="non-terminal residue" evidence="10">
    <location>
        <position position="1"/>
    </location>
</feature>
<dbReference type="GO" id="GO:0005102">
    <property type="term" value="F:signaling receptor binding"/>
    <property type="evidence" value="ECO:0007669"/>
    <property type="project" value="InterPro"/>
</dbReference>
<keyword evidence="5" id="KW-0378">Hydrolase</keyword>